<dbReference type="AlphaFoldDB" id="A0A9K3JDH6"/>
<proteinExistence type="predicted"/>
<feature type="repeat" description="PPR" evidence="2">
    <location>
        <begin position="9"/>
        <end position="43"/>
    </location>
</feature>
<protein>
    <submittedName>
        <fullName evidence="3">Tetratricopeptide-like helical domain superfamily</fullName>
    </submittedName>
</protein>
<dbReference type="Pfam" id="PF13041">
    <property type="entry name" value="PPR_2"/>
    <property type="match status" value="1"/>
</dbReference>
<dbReference type="EMBL" id="MNCJ02000318">
    <property type="protein sequence ID" value="KAF5813450.1"/>
    <property type="molecule type" value="Genomic_DNA"/>
</dbReference>
<name>A0A9K3JDH6_HELAN</name>
<evidence type="ECO:0000313" key="4">
    <source>
        <dbReference type="Proteomes" id="UP000215914"/>
    </source>
</evidence>
<keyword evidence="4" id="KW-1185">Reference proteome</keyword>
<organism evidence="3 4">
    <name type="scientific">Helianthus annuus</name>
    <name type="common">Common sunflower</name>
    <dbReference type="NCBI Taxonomy" id="4232"/>
    <lineage>
        <taxon>Eukaryota</taxon>
        <taxon>Viridiplantae</taxon>
        <taxon>Streptophyta</taxon>
        <taxon>Embryophyta</taxon>
        <taxon>Tracheophyta</taxon>
        <taxon>Spermatophyta</taxon>
        <taxon>Magnoliopsida</taxon>
        <taxon>eudicotyledons</taxon>
        <taxon>Gunneridae</taxon>
        <taxon>Pentapetalae</taxon>
        <taxon>asterids</taxon>
        <taxon>campanulids</taxon>
        <taxon>Asterales</taxon>
        <taxon>Asteraceae</taxon>
        <taxon>Asteroideae</taxon>
        <taxon>Heliantheae alliance</taxon>
        <taxon>Heliantheae</taxon>
        <taxon>Helianthus</taxon>
    </lineage>
</organism>
<accession>A0A9K3JDH6</accession>
<dbReference type="NCBIfam" id="TIGR00756">
    <property type="entry name" value="PPR"/>
    <property type="match status" value="1"/>
</dbReference>
<reference evidence="3" key="1">
    <citation type="journal article" date="2017" name="Nature">
        <title>The sunflower genome provides insights into oil metabolism, flowering and Asterid evolution.</title>
        <authorList>
            <person name="Badouin H."/>
            <person name="Gouzy J."/>
            <person name="Grassa C.J."/>
            <person name="Murat F."/>
            <person name="Staton S.E."/>
            <person name="Cottret L."/>
            <person name="Lelandais-Briere C."/>
            <person name="Owens G.L."/>
            <person name="Carrere S."/>
            <person name="Mayjonade B."/>
            <person name="Legrand L."/>
            <person name="Gill N."/>
            <person name="Kane N.C."/>
            <person name="Bowers J.E."/>
            <person name="Hubner S."/>
            <person name="Bellec A."/>
            <person name="Berard A."/>
            <person name="Berges H."/>
            <person name="Blanchet N."/>
            <person name="Boniface M.C."/>
            <person name="Brunel D."/>
            <person name="Catrice O."/>
            <person name="Chaidir N."/>
            <person name="Claudel C."/>
            <person name="Donnadieu C."/>
            <person name="Faraut T."/>
            <person name="Fievet G."/>
            <person name="Helmstetter N."/>
            <person name="King M."/>
            <person name="Knapp S.J."/>
            <person name="Lai Z."/>
            <person name="Le Paslier M.C."/>
            <person name="Lippi Y."/>
            <person name="Lorenzon L."/>
            <person name="Mandel J.R."/>
            <person name="Marage G."/>
            <person name="Marchand G."/>
            <person name="Marquand E."/>
            <person name="Bret-Mestries E."/>
            <person name="Morien E."/>
            <person name="Nambeesan S."/>
            <person name="Nguyen T."/>
            <person name="Pegot-Espagnet P."/>
            <person name="Pouilly N."/>
            <person name="Raftis F."/>
            <person name="Sallet E."/>
            <person name="Schiex T."/>
            <person name="Thomas J."/>
            <person name="Vandecasteele C."/>
            <person name="Vares D."/>
            <person name="Vear F."/>
            <person name="Vautrin S."/>
            <person name="Crespi M."/>
            <person name="Mangin B."/>
            <person name="Burke J.M."/>
            <person name="Salse J."/>
            <person name="Munos S."/>
            <person name="Vincourt P."/>
            <person name="Rieseberg L.H."/>
            <person name="Langlade N.B."/>
        </authorList>
    </citation>
    <scope>NUCLEOTIDE SEQUENCE</scope>
    <source>
        <tissue evidence="3">Leaves</tissue>
    </source>
</reference>
<sequence length="73" mass="8317">MFDEILSPYEVSWTCMISGCVENGDENHTLVIYHNTRRSGVFPNEYTFATLIKACSYSTELEQGRQIHANAIN</sequence>
<evidence type="ECO:0000256" key="2">
    <source>
        <dbReference type="PROSITE-ProRule" id="PRU00708"/>
    </source>
</evidence>
<evidence type="ECO:0000313" key="3">
    <source>
        <dbReference type="EMBL" id="KAF5813450.1"/>
    </source>
</evidence>
<dbReference type="PROSITE" id="PS51375">
    <property type="entry name" value="PPR"/>
    <property type="match status" value="1"/>
</dbReference>
<dbReference type="InterPro" id="IPR011990">
    <property type="entry name" value="TPR-like_helical_dom_sf"/>
</dbReference>
<dbReference type="Gramene" id="mRNA:HanXRQr2_Chr03g0098481">
    <property type="protein sequence ID" value="CDS:HanXRQr2_Chr03g0098481.1"/>
    <property type="gene ID" value="HanXRQr2_Chr03g0098481"/>
</dbReference>
<dbReference type="Proteomes" id="UP000215914">
    <property type="component" value="Unassembled WGS sequence"/>
</dbReference>
<evidence type="ECO:0000256" key="1">
    <source>
        <dbReference type="ARBA" id="ARBA00022737"/>
    </source>
</evidence>
<dbReference type="PANTHER" id="PTHR47926">
    <property type="entry name" value="PENTATRICOPEPTIDE REPEAT-CONTAINING PROTEIN"/>
    <property type="match status" value="1"/>
</dbReference>
<dbReference type="InterPro" id="IPR002885">
    <property type="entry name" value="PPR_rpt"/>
</dbReference>
<gene>
    <name evidence="3" type="ORF">HanXRQr2_Chr03g0098481</name>
</gene>
<dbReference type="GO" id="GO:0009451">
    <property type="term" value="P:RNA modification"/>
    <property type="evidence" value="ECO:0007669"/>
    <property type="project" value="InterPro"/>
</dbReference>
<comment type="caution">
    <text evidence="3">The sequence shown here is derived from an EMBL/GenBank/DDBJ whole genome shotgun (WGS) entry which is preliminary data.</text>
</comment>
<keyword evidence="1" id="KW-0677">Repeat</keyword>
<dbReference type="GO" id="GO:0003723">
    <property type="term" value="F:RNA binding"/>
    <property type="evidence" value="ECO:0007669"/>
    <property type="project" value="InterPro"/>
</dbReference>
<dbReference type="InterPro" id="IPR046960">
    <property type="entry name" value="PPR_At4g14850-like_plant"/>
</dbReference>
<reference evidence="3" key="2">
    <citation type="submission" date="2020-06" db="EMBL/GenBank/DDBJ databases">
        <title>Helianthus annuus Genome sequencing and assembly Release 2.</title>
        <authorList>
            <person name="Gouzy J."/>
            <person name="Langlade N."/>
            <person name="Munos S."/>
        </authorList>
    </citation>
    <scope>NUCLEOTIDE SEQUENCE</scope>
    <source>
        <tissue evidence="3">Leaves</tissue>
    </source>
</reference>
<dbReference type="Gene3D" id="1.25.40.10">
    <property type="entry name" value="Tetratricopeptide repeat domain"/>
    <property type="match status" value="1"/>
</dbReference>
<dbReference type="PANTHER" id="PTHR47926:SF543">
    <property type="entry name" value="(WILD MALAYSIAN BANANA) HYPOTHETICAL PROTEIN"/>
    <property type="match status" value="1"/>
</dbReference>